<sequence>MNQNVTNLKLAERGALLSIGAYIVLSGIKLVAGQLFHSDALRADAFNNISDIIGNIAVLIGLKMAQKPADTDHKFGHWKMEDLASLITSFIMFVVGFQVLYDTLQKLISNSSVEVDIMGAIVGIFSALVMLAVYLYNNRLAKKVRSKALEAAAKDNLSDAVTSIGTSIAIFAAAFNFPIVDKIAAIIITFFILKTAYDIFMESFFTLSDGFDENLLKKYEEDILKLPKIVSVKSQRGRTYGANIYLDVVLEMNPDLSVYESHEVTEQVEQLLTLKHGVFDVDIHVEPSEIPHDEMYEHVYDKLFRFETEIQAHANGYEELIDDQYLLIDAKGRYRNKTQMLADHPIQTTYLSNYQMTSISQKSKLVTFEIGDYVHTSLWRRHENWTVIFHQISKKQASQIEATEKISDLHMFS</sequence>
<dbReference type="InterPro" id="IPR036837">
    <property type="entry name" value="Cation_efflux_CTD_sf"/>
</dbReference>
<evidence type="ECO:0000259" key="9">
    <source>
        <dbReference type="Pfam" id="PF16916"/>
    </source>
</evidence>
<evidence type="ECO:0000256" key="2">
    <source>
        <dbReference type="ARBA" id="ARBA00008114"/>
    </source>
</evidence>
<dbReference type="InterPro" id="IPR058533">
    <property type="entry name" value="Cation_efflux_TM"/>
</dbReference>
<keyword evidence="4 7" id="KW-0812">Transmembrane</keyword>
<dbReference type="Pfam" id="PF16916">
    <property type="entry name" value="ZT_dimer"/>
    <property type="match status" value="1"/>
</dbReference>
<evidence type="ECO:0000256" key="3">
    <source>
        <dbReference type="ARBA" id="ARBA00022448"/>
    </source>
</evidence>
<gene>
    <name evidence="10" type="primary">fieF</name>
    <name evidence="10" type="ORF">ERS132440_00849</name>
</gene>
<dbReference type="EMBL" id="FIIB01000005">
    <property type="protein sequence ID" value="CYV49224.1"/>
    <property type="molecule type" value="Genomic_DNA"/>
</dbReference>
<organism evidence="10 11">
    <name type="scientific">Streptococcus suis</name>
    <dbReference type="NCBI Taxonomy" id="1307"/>
    <lineage>
        <taxon>Bacteria</taxon>
        <taxon>Bacillati</taxon>
        <taxon>Bacillota</taxon>
        <taxon>Bacilli</taxon>
        <taxon>Lactobacillales</taxon>
        <taxon>Streptococcaceae</taxon>
        <taxon>Streptococcus</taxon>
    </lineage>
</organism>
<dbReference type="PANTHER" id="PTHR43840">
    <property type="entry name" value="MITOCHONDRIAL METAL TRANSPORTER 1-RELATED"/>
    <property type="match status" value="1"/>
</dbReference>
<dbReference type="RefSeq" id="WP_044681656.1">
    <property type="nucleotide sequence ID" value="NZ_CEHN01000007.1"/>
</dbReference>
<dbReference type="GO" id="GO:0016020">
    <property type="term" value="C:membrane"/>
    <property type="evidence" value="ECO:0007669"/>
    <property type="project" value="UniProtKB-SubCell"/>
</dbReference>
<comment type="similarity">
    <text evidence="2">Belongs to the cation diffusion facilitator (CDF) transporter (TC 2.A.4) family.</text>
</comment>
<name>A0A0Z8J8M1_STRSU</name>
<dbReference type="InterPro" id="IPR027469">
    <property type="entry name" value="Cation_efflux_TMD_sf"/>
</dbReference>
<dbReference type="SUPFAM" id="SSF161111">
    <property type="entry name" value="Cation efflux protein transmembrane domain-like"/>
    <property type="match status" value="1"/>
</dbReference>
<keyword evidence="6 7" id="KW-0472">Membrane</keyword>
<dbReference type="InterPro" id="IPR002524">
    <property type="entry name" value="Cation_efflux"/>
</dbReference>
<feature type="transmembrane region" description="Helical" evidence="7">
    <location>
        <begin position="45"/>
        <end position="62"/>
    </location>
</feature>
<accession>A0A0Z8J8M1</accession>
<evidence type="ECO:0000256" key="4">
    <source>
        <dbReference type="ARBA" id="ARBA00022692"/>
    </source>
</evidence>
<comment type="subcellular location">
    <subcellularLocation>
        <location evidence="1">Membrane</location>
        <topology evidence="1">Multi-pass membrane protein</topology>
    </subcellularLocation>
</comment>
<dbReference type="InterPro" id="IPR050291">
    <property type="entry name" value="CDF_Transporter"/>
</dbReference>
<protein>
    <submittedName>
        <fullName evidence="10">Cation efflux family protein</fullName>
    </submittedName>
</protein>
<proteinExistence type="inferred from homology"/>
<keyword evidence="5 7" id="KW-1133">Transmembrane helix</keyword>
<reference evidence="10 11" key="1">
    <citation type="submission" date="2016-02" db="EMBL/GenBank/DDBJ databases">
        <authorList>
            <consortium name="Pathogen Informatics"/>
        </authorList>
    </citation>
    <scope>NUCLEOTIDE SEQUENCE [LARGE SCALE GENOMIC DNA]</scope>
    <source>
        <strain evidence="10 11">LSS78</strain>
    </source>
</reference>
<feature type="domain" description="Cation efflux protein cytoplasmic" evidence="9">
    <location>
        <begin position="213"/>
        <end position="287"/>
    </location>
</feature>
<evidence type="ECO:0000256" key="1">
    <source>
        <dbReference type="ARBA" id="ARBA00004141"/>
    </source>
</evidence>
<evidence type="ECO:0000256" key="6">
    <source>
        <dbReference type="ARBA" id="ARBA00023136"/>
    </source>
</evidence>
<dbReference type="Pfam" id="PF01545">
    <property type="entry name" value="Cation_efflux"/>
    <property type="match status" value="1"/>
</dbReference>
<dbReference type="AlphaFoldDB" id="A0A0Z8J8M1"/>
<dbReference type="GO" id="GO:0008324">
    <property type="term" value="F:monoatomic cation transmembrane transporter activity"/>
    <property type="evidence" value="ECO:0007669"/>
    <property type="project" value="InterPro"/>
</dbReference>
<feature type="transmembrane region" description="Helical" evidence="7">
    <location>
        <begin position="14"/>
        <end position="33"/>
    </location>
</feature>
<feature type="domain" description="Cation efflux protein transmembrane" evidence="8">
    <location>
        <begin position="16"/>
        <end position="207"/>
    </location>
</feature>
<dbReference type="PANTHER" id="PTHR43840:SF50">
    <property type="entry name" value="MANGANESE EFFLUX SYSTEM PROTEIN MNES"/>
    <property type="match status" value="1"/>
</dbReference>
<dbReference type="NCBIfam" id="TIGR01297">
    <property type="entry name" value="CDF"/>
    <property type="match status" value="1"/>
</dbReference>
<feature type="transmembrane region" description="Helical" evidence="7">
    <location>
        <begin position="83"/>
        <end position="101"/>
    </location>
</feature>
<evidence type="ECO:0000313" key="10">
    <source>
        <dbReference type="EMBL" id="CYV49224.1"/>
    </source>
</evidence>
<dbReference type="Proteomes" id="UP000074356">
    <property type="component" value="Unassembled WGS sequence"/>
</dbReference>
<evidence type="ECO:0000256" key="5">
    <source>
        <dbReference type="ARBA" id="ARBA00022989"/>
    </source>
</evidence>
<evidence type="ECO:0000313" key="11">
    <source>
        <dbReference type="Proteomes" id="UP000074356"/>
    </source>
</evidence>
<dbReference type="SUPFAM" id="SSF160240">
    <property type="entry name" value="Cation efflux protein cytoplasmic domain-like"/>
    <property type="match status" value="1"/>
</dbReference>
<evidence type="ECO:0000259" key="8">
    <source>
        <dbReference type="Pfam" id="PF01545"/>
    </source>
</evidence>
<evidence type="ECO:0000256" key="7">
    <source>
        <dbReference type="SAM" id="Phobius"/>
    </source>
</evidence>
<dbReference type="InterPro" id="IPR027470">
    <property type="entry name" value="Cation_efflux_CTD"/>
</dbReference>
<keyword evidence="3" id="KW-0813">Transport</keyword>
<dbReference type="Gene3D" id="1.20.1510.10">
    <property type="entry name" value="Cation efflux protein transmembrane domain"/>
    <property type="match status" value="1"/>
</dbReference>
<dbReference type="FunFam" id="1.20.1510.10:FF:000006">
    <property type="entry name" value="Divalent cation efflux transporter"/>
    <property type="match status" value="1"/>
</dbReference>
<dbReference type="Gene3D" id="3.30.70.1350">
    <property type="entry name" value="Cation efflux protein, cytoplasmic domain"/>
    <property type="match status" value="1"/>
</dbReference>
<feature type="transmembrane region" description="Helical" evidence="7">
    <location>
        <begin position="117"/>
        <end position="136"/>
    </location>
</feature>